<evidence type="ECO:0000256" key="1">
    <source>
        <dbReference type="SAM" id="Coils"/>
    </source>
</evidence>
<protein>
    <recommendedName>
        <fullName evidence="4">Histidine kinase-, DNA gyrase B-, and HSP90-like ATPase</fullName>
    </recommendedName>
</protein>
<dbReference type="AlphaFoldDB" id="A0A1H3XSJ7"/>
<evidence type="ECO:0008006" key="4">
    <source>
        <dbReference type="Google" id="ProtNLM"/>
    </source>
</evidence>
<gene>
    <name evidence="2" type="ORF">SAMN05216462_0345</name>
</gene>
<proteinExistence type="predicted"/>
<dbReference type="InterPro" id="IPR036890">
    <property type="entry name" value="HATPase_C_sf"/>
</dbReference>
<feature type="coiled-coil region" evidence="1">
    <location>
        <begin position="10"/>
        <end position="37"/>
    </location>
</feature>
<sequence>MENDYLHLTKEELLSKITQLEMEINDLQQLMGKVREHKHNYSEDFGLVVVAPIEGLVNELLINKEVFTEDEIRDIIESYKASMQMHGAYECLGWPVDIQLKRVKESMVPQIRKNAALYTSILQRKIEFNDKWLVGKLQMACDEATHLCENLANIEHFDYGAATPFSICTEIKKVFNDDRRASGYRGESSIYIDYLFGEFADLKVSMNEKGFRKYVLGNIIKNLHEHAFKEIDELELSHKIINKKFSWWTKFVVKLLPYSVRMRYMAMYKDVENFKIPEKRIRISIRPSQKDSQRVDIIIENNGKPFYGNIEKVFENGIGEGSGIGLYSAQQFLNAYNANITMFTNADNEYKVGFIINTPIL</sequence>
<accession>A0A1H3XSJ7</accession>
<dbReference type="EMBL" id="FNRF01000001">
    <property type="protein sequence ID" value="SEA02415.1"/>
    <property type="molecule type" value="Genomic_DNA"/>
</dbReference>
<dbReference type="Proteomes" id="UP000182257">
    <property type="component" value="Unassembled WGS sequence"/>
</dbReference>
<dbReference type="Gene3D" id="3.30.565.10">
    <property type="entry name" value="Histidine kinase-like ATPase, C-terminal domain"/>
    <property type="match status" value="1"/>
</dbReference>
<name>A0A1H3XSJ7_XYLRU</name>
<organism evidence="2 3">
    <name type="scientific">Xylanibacter ruminicola</name>
    <name type="common">Prevotella ruminicola</name>
    <dbReference type="NCBI Taxonomy" id="839"/>
    <lineage>
        <taxon>Bacteria</taxon>
        <taxon>Pseudomonadati</taxon>
        <taxon>Bacteroidota</taxon>
        <taxon>Bacteroidia</taxon>
        <taxon>Bacteroidales</taxon>
        <taxon>Prevotellaceae</taxon>
        <taxon>Xylanibacter</taxon>
    </lineage>
</organism>
<reference evidence="2 3" key="1">
    <citation type="submission" date="2016-10" db="EMBL/GenBank/DDBJ databases">
        <authorList>
            <person name="de Groot N.N."/>
        </authorList>
    </citation>
    <scope>NUCLEOTIDE SEQUENCE [LARGE SCALE GENOMIC DNA]</scope>
    <source>
        <strain evidence="2 3">D31d</strain>
    </source>
</reference>
<evidence type="ECO:0000313" key="2">
    <source>
        <dbReference type="EMBL" id="SEA02415.1"/>
    </source>
</evidence>
<dbReference type="SUPFAM" id="SSF55874">
    <property type="entry name" value="ATPase domain of HSP90 chaperone/DNA topoisomerase II/histidine kinase"/>
    <property type="match status" value="1"/>
</dbReference>
<keyword evidence="1" id="KW-0175">Coiled coil</keyword>
<evidence type="ECO:0000313" key="3">
    <source>
        <dbReference type="Proteomes" id="UP000182257"/>
    </source>
</evidence>